<keyword evidence="7" id="KW-0547">Nucleotide-binding</keyword>
<keyword evidence="3" id="KW-1003">Cell membrane</keyword>
<feature type="transmembrane region" description="Helical" evidence="15">
    <location>
        <begin position="29"/>
        <end position="47"/>
    </location>
</feature>
<name>A0ABW4LNG6_9BACI</name>
<feature type="transmembrane region" description="Helical" evidence="15">
    <location>
        <begin position="94"/>
        <end position="115"/>
    </location>
</feature>
<gene>
    <name evidence="16" type="ORF">ACFSCX_08445</name>
</gene>
<keyword evidence="5 16" id="KW-0808">Transferase</keyword>
<evidence type="ECO:0000256" key="2">
    <source>
        <dbReference type="ARBA" id="ARBA00005967"/>
    </source>
</evidence>
<comment type="similarity">
    <text evidence="2">Belongs to the bacterial diacylglycerol kinase family.</text>
</comment>
<evidence type="ECO:0000256" key="6">
    <source>
        <dbReference type="ARBA" id="ARBA00022692"/>
    </source>
</evidence>
<keyword evidence="13" id="KW-0594">Phospholipid biosynthesis</keyword>
<evidence type="ECO:0000256" key="1">
    <source>
        <dbReference type="ARBA" id="ARBA00004651"/>
    </source>
</evidence>
<evidence type="ECO:0000256" key="15">
    <source>
        <dbReference type="SAM" id="Phobius"/>
    </source>
</evidence>
<keyword evidence="9" id="KW-0067">ATP-binding</keyword>
<evidence type="ECO:0000313" key="17">
    <source>
        <dbReference type="Proteomes" id="UP001597214"/>
    </source>
</evidence>
<keyword evidence="12 15" id="KW-0472">Membrane</keyword>
<keyword evidence="10 15" id="KW-1133">Transmembrane helix</keyword>
<keyword evidence="4" id="KW-0444">Lipid biosynthesis</keyword>
<feature type="transmembrane region" description="Helical" evidence="15">
    <location>
        <begin position="53"/>
        <end position="73"/>
    </location>
</feature>
<comment type="subcellular location">
    <subcellularLocation>
        <location evidence="1">Cell membrane</location>
        <topology evidence="1">Multi-pass membrane protein</topology>
    </subcellularLocation>
</comment>
<evidence type="ECO:0000256" key="13">
    <source>
        <dbReference type="ARBA" id="ARBA00023209"/>
    </source>
</evidence>
<keyword evidence="8 16" id="KW-0418">Kinase</keyword>
<sequence>MRREFTRLKNSFRFAIEGVIHAYKTEKNIRIHTVVAVLTLALAWFLDLERWEWSLIIMLIGGMLSLELLNSAIERAVNLVTNEYHPLAKQAKDLAAGAVFVFAIVSVLIGIIIIGQKIWINILNFLTI</sequence>
<comment type="caution">
    <text evidence="16">The sequence shown here is derived from an EMBL/GenBank/DDBJ whole genome shotgun (WGS) entry which is preliminary data.</text>
</comment>
<dbReference type="EMBL" id="JBHUEM010000009">
    <property type="protein sequence ID" value="MFD1736593.1"/>
    <property type="molecule type" value="Genomic_DNA"/>
</dbReference>
<dbReference type="CDD" id="cd14265">
    <property type="entry name" value="UDPK_IM_like"/>
    <property type="match status" value="1"/>
</dbReference>
<evidence type="ECO:0000256" key="11">
    <source>
        <dbReference type="ARBA" id="ARBA00023098"/>
    </source>
</evidence>
<evidence type="ECO:0000256" key="14">
    <source>
        <dbReference type="ARBA" id="ARBA00023264"/>
    </source>
</evidence>
<reference evidence="17" key="1">
    <citation type="journal article" date="2019" name="Int. J. Syst. Evol. Microbiol.">
        <title>The Global Catalogue of Microorganisms (GCM) 10K type strain sequencing project: providing services to taxonomists for standard genome sequencing and annotation.</title>
        <authorList>
            <consortium name="The Broad Institute Genomics Platform"/>
            <consortium name="The Broad Institute Genome Sequencing Center for Infectious Disease"/>
            <person name="Wu L."/>
            <person name="Ma J."/>
        </authorList>
    </citation>
    <scope>NUCLEOTIDE SEQUENCE [LARGE SCALE GENOMIC DNA]</scope>
    <source>
        <strain evidence="17">CCUG 49339</strain>
    </source>
</reference>
<dbReference type="GO" id="GO:0016301">
    <property type="term" value="F:kinase activity"/>
    <property type="evidence" value="ECO:0007669"/>
    <property type="project" value="UniProtKB-KW"/>
</dbReference>
<dbReference type="InterPro" id="IPR033717">
    <property type="entry name" value="UDPK"/>
</dbReference>
<evidence type="ECO:0000256" key="9">
    <source>
        <dbReference type="ARBA" id="ARBA00022840"/>
    </source>
</evidence>
<evidence type="ECO:0000256" key="4">
    <source>
        <dbReference type="ARBA" id="ARBA00022516"/>
    </source>
</evidence>
<dbReference type="Proteomes" id="UP001597214">
    <property type="component" value="Unassembled WGS sequence"/>
</dbReference>
<keyword evidence="17" id="KW-1185">Reference proteome</keyword>
<dbReference type="Gene3D" id="1.10.287.3610">
    <property type="match status" value="1"/>
</dbReference>
<protein>
    <submittedName>
        <fullName evidence="16">Diacylglycerol kinase family protein</fullName>
        <ecNumber evidence="16">2.7.1.-</ecNumber>
    </submittedName>
</protein>
<evidence type="ECO:0000256" key="12">
    <source>
        <dbReference type="ARBA" id="ARBA00023136"/>
    </source>
</evidence>
<dbReference type="RefSeq" id="WP_377927756.1">
    <property type="nucleotide sequence ID" value="NZ_JBHUEM010000009.1"/>
</dbReference>
<evidence type="ECO:0000256" key="10">
    <source>
        <dbReference type="ARBA" id="ARBA00022989"/>
    </source>
</evidence>
<dbReference type="Pfam" id="PF01219">
    <property type="entry name" value="DAGK_prokar"/>
    <property type="match status" value="1"/>
</dbReference>
<proteinExistence type="inferred from homology"/>
<keyword evidence="11" id="KW-0443">Lipid metabolism</keyword>
<organism evidence="16 17">
    <name type="scientific">Bacillus salitolerans</name>
    <dbReference type="NCBI Taxonomy" id="1437434"/>
    <lineage>
        <taxon>Bacteria</taxon>
        <taxon>Bacillati</taxon>
        <taxon>Bacillota</taxon>
        <taxon>Bacilli</taxon>
        <taxon>Bacillales</taxon>
        <taxon>Bacillaceae</taxon>
        <taxon>Bacillus</taxon>
    </lineage>
</organism>
<dbReference type="InterPro" id="IPR036945">
    <property type="entry name" value="DAGK_sf"/>
</dbReference>
<evidence type="ECO:0000256" key="5">
    <source>
        <dbReference type="ARBA" id="ARBA00022679"/>
    </source>
</evidence>
<dbReference type="InterPro" id="IPR000829">
    <property type="entry name" value="DAGK"/>
</dbReference>
<dbReference type="EC" id="2.7.1.-" evidence="16"/>
<accession>A0ABW4LNG6</accession>
<keyword evidence="6 15" id="KW-0812">Transmembrane</keyword>
<keyword evidence="14" id="KW-1208">Phospholipid metabolism</keyword>
<dbReference type="PANTHER" id="PTHR34299">
    <property type="entry name" value="DIACYLGLYCEROL KINASE"/>
    <property type="match status" value="1"/>
</dbReference>
<evidence type="ECO:0000313" key="16">
    <source>
        <dbReference type="EMBL" id="MFD1736593.1"/>
    </source>
</evidence>
<evidence type="ECO:0000256" key="3">
    <source>
        <dbReference type="ARBA" id="ARBA00022475"/>
    </source>
</evidence>
<evidence type="ECO:0000256" key="8">
    <source>
        <dbReference type="ARBA" id="ARBA00022777"/>
    </source>
</evidence>
<evidence type="ECO:0000256" key="7">
    <source>
        <dbReference type="ARBA" id="ARBA00022741"/>
    </source>
</evidence>
<dbReference type="PANTHER" id="PTHR34299:SF1">
    <property type="entry name" value="DIACYLGLYCEROL KINASE"/>
    <property type="match status" value="1"/>
</dbReference>